<name>A0A4Y4C3M9_9CORY</name>
<gene>
    <name evidence="4" type="ORF">CVA01_20500</name>
</gene>
<evidence type="ECO:0000256" key="2">
    <source>
        <dbReference type="ARBA" id="ARBA00023150"/>
    </source>
</evidence>
<feature type="domain" description="MoaB/Mog" evidence="3">
    <location>
        <begin position="1"/>
        <end position="143"/>
    </location>
</feature>
<sequence>MIVVDDRVASGARANRSGDRAVADLGEFVRVLGCTVVEETTQQVSQALDTALESGVDLVLTVGGTGLRTRSVTPECTAARIGMRVSGLETQILLRGLESTPSAGLSRGIVGIVDRGDRRTLIVNAAGSRGAVADAVAVVGPLIGSITEQL</sequence>
<dbReference type="InterPro" id="IPR036425">
    <property type="entry name" value="MoaB/Mog-like_dom_sf"/>
</dbReference>
<dbReference type="InterPro" id="IPR001453">
    <property type="entry name" value="MoaB/Mog_dom"/>
</dbReference>
<dbReference type="Proteomes" id="UP000319986">
    <property type="component" value="Unassembled WGS sequence"/>
</dbReference>
<evidence type="ECO:0000256" key="1">
    <source>
        <dbReference type="ARBA" id="ARBA00005046"/>
    </source>
</evidence>
<comment type="pathway">
    <text evidence="1">Cofactor biosynthesis; molybdopterin biosynthesis.</text>
</comment>
<evidence type="ECO:0000259" key="3">
    <source>
        <dbReference type="Pfam" id="PF00994"/>
    </source>
</evidence>
<dbReference type="EMBL" id="BJNT01000016">
    <property type="protein sequence ID" value="GEC86736.1"/>
    <property type="molecule type" value="Genomic_DNA"/>
</dbReference>
<dbReference type="GeneID" id="82888173"/>
<dbReference type="PANTHER" id="PTHR43764">
    <property type="entry name" value="MOLYBDENUM COFACTOR BIOSYNTHESIS"/>
    <property type="match status" value="1"/>
</dbReference>
<reference evidence="4 5" key="1">
    <citation type="submission" date="2019-06" db="EMBL/GenBank/DDBJ databases">
        <title>Whole genome shotgun sequence of Corynebacterium variabile NBRC 15286.</title>
        <authorList>
            <person name="Hosoyama A."/>
            <person name="Uohara A."/>
            <person name="Ohji S."/>
            <person name="Ichikawa N."/>
        </authorList>
    </citation>
    <scope>NUCLEOTIDE SEQUENCE [LARGE SCALE GENOMIC DNA]</scope>
    <source>
        <strain evidence="4 5">NBRC 15286</strain>
    </source>
</reference>
<comment type="caution">
    <text evidence="4">The sequence shown here is derived from an EMBL/GenBank/DDBJ whole genome shotgun (WGS) entry which is preliminary data.</text>
</comment>
<evidence type="ECO:0000313" key="4">
    <source>
        <dbReference type="EMBL" id="GEC86736.1"/>
    </source>
</evidence>
<dbReference type="RefSeq" id="WP_170209753.1">
    <property type="nucleotide sequence ID" value="NZ_BJNT01000016.1"/>
</dbReference>
<accession>A0A4Y4C3M9</accession>
<dbReference type="InterPro" id="IPR051920">
    <property type="entry name" value="MPT_Adenylyltrnsfr/MoaC-Rel"/>
</dbReference>
<dbReference type="Pfam" id="PF00994">
    <property type="entry name" value="MoCF_biosynth"/>
    <property type="match status" value="1"/>
</dbReference>
<evidence type="ECO:0000313" key="5">
    <source>
        <dbReference type="Proteomes" id="UP000319986"/>
    </source>
</evidence>
<dbReference type="SUPFAM" id="SSF53218">
    <property type="entry name" value="Molybdenum cofactor biosynthesis proteins"/>
    <property type="match status" value="1"/>
</dbReference>
<dbReference type="GO" id="GO:0006777">
    <property type="term" value="P:Mo-molybdopterin cofactor biosynthetic process"/>
    <property type="evidence" value="ECO:0007669"/>
    <property type="project" value="UniProtKB-KW"/>
</dbReference>
<protein>
    <submittedName>
        <fullName evidence="4">Molybdopterin biosynthesis enzyme</fullName>
    </submittedName>
</protein>
<proteinExistence type="predicted"/>
<organism evidence="4 5">
    <name type="scientific">Corynebacterium variabile</name>
    <dbReference type="NCBI Taxonomy" id="1727"/>
    <lineage>
        <taxon>Bacteria</taxon>
        <taxon>Bacillati</taxon>
        <taxon>Actinomycetota</taxon>
        <taxon>Actinomycetes</taxon>
        <taxon>Mycobacteriales</taxon>
        <taxon>Corynebacteriaceae</taxon>
        <taxon>Corynebacterium</taxon>
    </lineage>
</organism>
<dbReference type="PANTHER" id="PTHR43764:SF1">
    <property type="entry name" value="MOLYBDOPTERIN MOLYBDOTRANSFERASE"/>
    <property type="match status" value="1"/>
</dbReference>
<keyword evidence="2" id="KW-0501">Molybdenum cofactor biosynthesis</keyword>
<dbReference type="Gene3D" id="3.40.980.10">
    <property type="entry name" value="MoaB/Mog-like domain"/>
    <property type="match status" value="1"/>
</dbReference>
<dbReference type="AlphaFoldDB" id="A0A4Y4C3M9"/>